<dbReference type="GeneID" id="34463258"/>
<dbReference type="RefSeq" id="XP_022399492.1">
    <property type="nucleotide sequence ID" value="XM_022546997.1"/>
</dbReference>
<proteinExistence type="predicted"/>
<dbReference type="Proteomes" id="UP000184300">
    <property type="component" value="Unassembled WGS sequence"/>
</dbReference>
<reference evidence="2" key="1">
    <citation type="journal article" date="2017" name="Genome Biol.">
        <title>Comparative genomics reveals high biological diversity and specific adaptations in the industrially and medically important fungal genus Aspergillus.</title>
        <authorList>
            <person name="de Vries R.P."/>
            <person name="Riley R."/>
            <person name="Wiebenga A."/>
            <person name="Aguilar-Osorio G."/>
            <person name="Amillis S."/>
            <person name="Uchima C.A."/>
            <person name="Anderluh G."/>
            <person name="Asadollahi M."/>
            <person name="Askin M."/>
            <person name="Barry K."/>
            <person name="Battaglia E."/>
            <person name="Bayram O."/>
            <person name="Benocci T."/>
            <person name="Braus-Stromeyer S.A."/>
            <person name="Caldana C."/>
            <person name="Canovas D."/>
            <person name="Cerqueira G.C."/>
            <person name="Chen F."/>
            <person name="Chen W."/>
            <person name="Choi C."/>
            <person name="Clum A."/>
            <person name="Dos Santos R.A."/>
            <person name="Damasio A.R."/>
            <person name="Diallinas G."/>
            <person name="Emri T."/>
            <person name="Fekete E."/>
            <person name="Flipphi M."/>
            <person name="Freyberg S."/>
            <person name="Gallo A."/>
            <person name="Gournas C."/>
            <person name="Habgood R."/>
            <person name="Hainaut M."/>
            <person name="Harispe M.L."/>
            <person name="Henrissat B."/>
            <person name="Hilden K.S."/>
            <person name="Hope R."/>
            <person name="Hossain A."/>
            <person name="Karabika E."/>
            <person name="Karaffa L."/>
            <person name="Karanyi Z."/>
            <person name="Krasevec N."/>
            <person name="Kuo A."/>
            <person name="Kusch H."/>
            <person name="LaButti K."/>
            <person name="Lagendijk E.L."/>
            <person name="Lapidus A."/>
            <person name="Levasseur A."/>
            <person name="Lindquist E."/>
            <person name="Lipzen A."/>
            <person name="Logrieco A.F."/>
            <person name="MacCabe A."/>
            <person name="Maekelae M.R."/>
            <person name="Malavazi I."/>
            <person name="Melin P."/>
            <person name="Meyer V."/>
            <person name="Mielnichuk N."/>
            <person name="Miskei M."/>
            <person name="Molnar A.P."/>
            <person name="Mule G."/>
            <person name="Ngan C.Y."/>
            <person name="Orejas M."/>
            <person name="Orosz E."/>
            <person name="Ouedraogo J.P."/>
            <person name="Overkamp K.M."/>
            <person name="Park H.-S."/>
            <person name="Perrone G."/>
            <person name="Piumi F."/>
            <person name="Punt P.J."/>
            <person name="Ram A.F."/>
            <person name="Ramon A."/>
            <person name="Rauscher S."/>
            <person name="Record E."/>
            <person name="Riano-Pachon D.M."/>
            <person name="Robert V."/>
            <person name="Roehrig J."/>
            <person name="Ruller R."/>
            <person name="Salamov A."/>
            <person name="Salih N.S."/>
            <person name="Samson R.A."/>
            <person name="Sandor E."/>
            <person name="Sanguinetti M."/>
            <person name="Schuetze T."/>
            <person name="Sepcic K."/>
            <person name="Shelest E."/>
            <person name="Sherlock G."/>
            <person name="Sophianopoulou V."/>
            <person name="Squina F.M."/>
            <person name="Sun H."/>
            <person name="Susca A."/>
            <person name="Todd R.B."/>
            <person name="Tsang A."/>
            <person name="Unkles S.E."/>
            <person name="van de Wiele N."/>
            <person name="van Rossen-Uffink D."/>
            <person name="Oliveira J.V."/>
            <person name="Vesth T.C."/>
            <person name="Visser J."/>
            <person name="Yu J.-H."/>
            <person name="Zhou M."/>
            <person name="Andersen M.R."/>
            <person name="Archer D.B."/>
            <person name="Baker S.E."/>
            <person name="Benoit I."/>
            <person name="Brakhage A.A."/>
            <person name="Braus G.H."/>
            <person name="Fischer R."/>
            <person name="Frisvad J.C."/>
            <person name="Goldman G.H."/>
            <person name="Houbraken J."/>
            <person name="Oakley B."/>
            <person name="Pocsi I."/>
            <person name="Scazzocchio C."/>
            <person name="Seiboth B."/>
            <person name="vanKuyk P.A."/>
            <person name="Wortman J."/>
            <person name="Dyer P.S."/>
            <person name="Grigoriev I.V."/>
        </authorList>
    </citation>
    <scope>NUCLEOTIDE SEQUENCE [LARGE SCALE GENOMIC DNA]</scope>
    <source>
        <strain evidence="2">CBS 516.65</strain>
    </source>
</reference>
<name>A0A1L9VFX7_ASPGL</name>
<organism evidence="1 2">
    <name type="scientific">Aspergillus glaucus CBS 516.65</name>
    <dbReference type="NCBI Taxonomy" id="1160497"/>
    <lineage>
        <taxon>Eukaryota</taxon>
        <taxon>Fungi</taxon>
        <taxon>Dikarya</taxon>
        <taxon>Ascomycota</taxon>
        <taxon>Pezizomycotina</taxon>
        <taxon>Eurotiomycetes</taxon>
        <taxon>Eurotiomycetidae</taxon>
        <taxon>Eurotiales</taxon>
        <taxon>Aspergillaceae</taxon>
        <taxon>Aspergillus</taxon>
        <taxon>Aspergillus subgen. Aspergillus</taxon>
    </lineage>
</organism>
<dbReference type="EMBL" id="KV878901">
    <property type="protein sequence ID" value="OJJ82794.1"/>
    <property type="molecule type" value="Genomic_DNA"/>
</dbReference>
<accession>A0A1L9VFX7</accession>
<protein>
    <submittedName>
        <fullName evidence="1">Uncharacterized protein</fullName>
    </submittedName>
</protein>
<dbReference type="VEuPathDB" id="FungiDB:ASPGLDRAFT_48902"/>
<evidence type="ECO:0000313" key="1">
    <source>
        <dbReference type="EMBL" id="OJJ82794.1"/>
    </source>
</evidence>
<gene>
    <name evidence="1" type="ORF">ASPGLDRAFT_48902</name>
</gene>
<dbReference type="AlphaFoldDB" id="A0A1L9VFX7"/>
<keyword evidence="2" id="KW-1185">Reference proteome</keyword>
<sequence length="61" mass="6992">MDQGLMFKEKRTERLHPGELLELVEQVADCLSLVRDTVLRKKKVIVCDCDLLDMMCPDSPS</sequence>
<evidence type="ECO:0000313" key="2">
    <source>
        <dbReference type="Proteomes" id="UP000184300"/>
    </source>
</evidence>